<sequence>ETVKATWAKLRSCHRDALRRQKRCFKSGAAAEIIKQWKFQKQMEYLLPYMTNRKRSSNVLDSKDEDDFIQSEITGTEQISENNYDIEAPTLENDNEIVVHKNNEHDINVEATEDSVEGMINTTSSLASQKSGFKQPLKKKKDDITNLLQQSIASREQSAKERALEPVSIAEANLLNIPTTFQQTIHEQPRSTAAWSYEQNSLSSHETSSSDTYYVNTQTCENSND</sequence>
<evidence type="ECO:0000313" key="2">
    <source>
        <dbReference type="EMBL" id="KAF0698734.1"/>
    </source>
</evidence>
<feature type="compositionally biased region" description="Low complexity" evidence="1">
    <location>
        <begin position="201"/>
        <end position="210"/>
    </location>
</feature>
<evidence type="ECO:0000313" key="3">
    <source>
        <dbReference type="Proteomes" id="UP000478052"/>
    </source>
</evidence>
<feature type="non-terminal residue" evidence="2">
    <location>
        <position position="1"/>
    </location>
</feature>
<dbReference type="Proteomes" id="UP000478052">
    <property type="component" value="Unassembled WGS sequence"/>
</dbReference>
<gene>
    <name evidence="2" type="ORF">FWK35_00037414</name>
</gene>
<feature type="compositionally biased region" description="Polar residues" evidence="1">
    <location>
        <begin position="188"/>
        <end position="200"/>
    </location>
</feature>
<dbReference type="EMBL" id="VUJU01014928">
    <property type="protein sequence ID" value="KAF0698734.1"/>
    <property type="molecule type" value="Genomic_DNA"/>
</dbReference>
<dbReference type="OrthoDB" id="6629411at2759"/>
<proteinExistence type="predicted"/>
<feature type="non-terminal residue" evidence="2">
    <location>
        <position position="225"/>
    </location>
</feature>
<evidence type="ECO:0000256" key="1">
    <source>
        <dbReference type="SAM" id="MobiDB-lite"/>
    </source>
</evidence>
<accession>A0A6G0VLR0</accession>
<name>A0A6G0VLR0_APHCR</name>
<protein>
    <submittedName>
        <fullName evidence="2">BESS domain-containing protein</fullName>
    </submittedName>
</protein>
<keyword evidence="3" id="KW-1185">Reference proteome</keyword>
<reference evidence="2 3" key="1">
    <citation type="submission" date="2019-08" db="EMBL/GenBank/DDBJ databases">
        <title>Whole genome of Aphis craccivora.</title>
        <authorList>
            <person name="Voronova N.V."/>
            <person name="Shulinski R.S."/>
            <person name="Bandarenka Y.V."/>
            <person name="Zhorov D.G."/>
            <person name="Warner D."/>
        </authorList>
    </citation>
    <scope>NUCLEOTIDE SEQUENCE [LARGE SCALE GENOMIC DNA]</scope>
    <source>
        <strain evidence="2">180601</strain>
        <tissue evidence="2">Whole Body</tissue>
    </source>
</reference>
<comment type="caution">
    <text evidence="2">The sequence shown here is derived from an EMBL/GenBank/DDBJ whole genome shotgun (WGS) entry which is preliminary data.</text>
</comment>
<feature type="compositionally biased region" description="Polar residues" evidence="1">
    <location>
        <begin position="211"/>
        <end position="225"/>
    </location>
</feature>
<dbReference type="AlphaFoldDB" id="A0A6G0VLR0"/>
<organism evidence="2 3">
    <name type="scientific">Aphis craccivora</name>
    <name type="common">Cowpea aphid</name>
    <dbReference type="NCBI Taxonomy" id="307492"/>
    <lineage>
        <taxon>Eukaryota</taxon>
        <taxon>Metazoa</taxon>
        <taxon>Ecdysozoa</taxon>
        <taxon>Arthropoda</taxon>
        <taxon>Hexapoda</taxon>
        <taxon>Insecta</taxon>
        <taxon>Pterygota</taxon>
        <taxon>Neoptera</taxon>
        <taxon>Paraneoptera</taxon>
        <taxon>Hemiptera</taxon>
        <taxon>Sternorrhyncha</taxon>
        <taxon>Aphidomorpha</taxon>
        <taxon>Aphidoidea</taxon>
        <taxon>Aphididae</taxon>
        <taxon>Aphidini</taxon>
        <taxon>Aphis</taxon>
        <taxon>Aphis</taxon>
    </lineage>
</organism>
<feature type="region of interest" description="Disordered" evidence="1">
    <location>
        <begin position="188"/>
        <end position="225"/>
    </location>
</feature>